<dbReference type="OrthoDB" id="7933576at2759"/>
<dbReference type="PANTHER" id="PTHR23199">
    <property type="entry name" value="NEUROTROPHIN 1-RELATED"/>
    <property type="match status" value="1"/>
</dbReference>
<feature type="region of interest" description="Disordered" evidence="5">
    <location>
        <begin position="30"/>
        <end position="52"/>
    </location>
</feature>
<dbReference type="FunFam" id="2.10.90.10:FF:000018">
    <property type="entry name" value="Spatzle 4"/>
    <property type="match status" value="1"/>
</dbReference>
<keyword evidence="4" id="KW-0325">Glycoprotein</keyword>
<dbReference type="KEGG" id="dpx:DAPPUDRAFT_309408"/>
<feature type="signal peptide" evidence="6">
    <location>
        <begin position="1"/>
        <end position="25"/>
    </location>
</feature>
<dbReference type="PhylomeDB" id="E9HCI7"/>
<keyword evidence="2 6" id="KW-0732">Signal</keyword>
<dbReference type="InterPro" id="IPR032104">
    <property type="entry name" value="Spaetzle"/>
</dbReference>
<evidence type="ECO:0000256" key="4">
    <source>
        <dbReference type="ARBA" id="ARBA00023180"/>
    </source>
</evidence>
<dbReference type="GO" id="GO:0005576">
    <property type="term" value="C:extracellular region"/>
    <property type="evidence" value="ECO:0000318"/>
    <property type="project" value="GO_Central"/>
</dbReference>
<dbReference type="InParanoid" id="E9HCI7"/>
<dbReference type="EMBL" id="GL732620">
    <property type="protein sequence ID" value="EFX70522.1"/>
    <property type="molecule type" value="Genomic_DNA"/>
</dbReference>
<dbReference type="Proteomes" id="UP000000305">
    <property type="component" value="Unassembled WGS sequence"/>
</dbReference>
<feature type="domain" description="Spaetzle" evidence="7">
    <location>
        <begin position="168"/>
        <end position="264"/>
    </location>
</feature>
<dbReference type="PANTHER" id="PTHR23199:SF16">
    <property type="entry name" value="PROTEIN SPAETZLE 5"/>
    <property type="match status" value="1"/>
</dbReference>
<dbReference type="GO" id="GO:0008083">
    <property type="term" value="F:growth factor activity"/>
    <property type="evidence" value="ECO:0000318"/>
    <property type="project" value="GO_Central"/>
</dbReference>
<proteinExistence type="predicted"/>
<dbReference type="AlphaFoldDB" id="E9HCI7"/>
<evidence type="ECO:0000256" key="2">
    <source>
        <dbReference type="ARBA" id="ARBA00022729"/>
    </source>
</evidence>
<name>E9HCI7_DAPPU</name>
<keyword evidence="3" id="KW-1015">Disulfide bond</keyword>
<dbReference type="STRING" id="6669.E9HCI7"/>
<keyword evidence="9" id="KW-1185">Reference proteome</keyword>
<comment type="subunit">
    <text evidence="1">Homodimer; disulfide-linked.</text>
</comment>
<reference evidence="8 9" key="1">
    <citation type="journal article" date="2011" name="Science">
        <title>The ecoresponsive genome of Daphnia pulex.</title>
        <authorList>
            <person name="Colbourne J.K."/>
            <person name="Pfrender M.E."/>
            <person name="Gilbert D."/>
            <person name="Thomas W.K."/>
            <person name="Tucker A."/>
            <person name="Oakley T.H."/>
            <person name="Tokishita S."/>
            <person name="Aerts A."/>
            <person name="Arnold G.J."/>
            <person name="Basu M.K."/>
            <person name="Bauer D.J."/>
            <person name="Caceres C.E."/>
            <person name="Carmel L."/>
            <person name="Casola C."/>
            <person name="Choi J.H."/>
            <person name="Detter J.C."/>
            <person name="Dong Q."/>
            <person name="Dusheyko S."/>
            <person name="Eads B.D."/>
            <person name="Frohlich T."/>
            <person name="Geiler-Samerotte K.A."/>
            <person name="Gerlach D."/>
            <person name="Hatcher P."/>
            <person name="Jogdeo S."/>
            <person name="Krijgsveld J."/>
            <person name="Kriventseva E.V."/>
            <person name="Kultz D."/>
            <person name="Laforsch C."/>
            <person name="Lindquist E."/>
            <person name="Lopez J."/>
            <person name="Manak J.R."/>
            <person name="Muller J."/>
            <person name="Pangilinan J."/>
            <person name="Patwardhan R.P."/>
            <person name="Pitluck S."/>
            <person name="Pritham E.J."/>
            <person name="Rechtsteiner A."/>
            <person name="Rho M."/>
            <person name="Rogozin I.B."/>
            <person name="Sakarya O."/>
            <person name="Salamov A."/>
            <person name="Schaack S."/>
            <person name="Shapiro H."/>
            <person name="Shiga Y."/>
            <person name="Skalitzky C."/>
            <person name="Smith Z."/>
            <person name="Souvorov A."/>
            <person name="Sung W."/>
            <person name="Tang Z."/>
            <person name="Tsuchiya D."/>
            <person name="Tu H."/>
            <person name="Vos H."/>
            <person name="Wang M."/>
            <person name="Wolf Y.I."/>
            <person name="Yamagata H."/>
            <person name="Yamada T."/>
            <person name="Ye Y."/>
            <person name="Shaw J.R."/>
            <person name="Andrews J."/>
            <person name="Crease T.J."/>
            <person name="Tang H."/>
            <person name="Lucas S.M."/>
            <person name="Robertson H.M."/>
            <person name="Bork P."/>
            <person name="Koonin E.V."/>
            <person name="Zdobnov E.M."/>
            <person name="Grigoriev I.V."/>
            <person name="Lynch M."/>
            <person name="Boore J.L."/>
        </authorList>
    </citation>
    <scope>NUCLEOTIDE SEQUENCE [LARGE SCALE GENOMIC DNA]</scope>
</reference>
<evidence type="ECO:0000313" key="9">
    <source>
        <dbReference type="Proteomes" id="UP000000305"/>
    </source>
</evidence>
<dbReference type="GO" id="GO:0045087">
    <property type="term" value="P:innate immune response"/>
    <property type="evidence" value="ECO:0000318"/>
    <property type="project" value="GO_Central"/>
</dbReference>
<evidence type="ECO:0000259" key="7">
    <source>
        <dbReference type="Pfam" id="PF16077"/>
    </source>
</evidence>
<sequence length="268" mass="30214">MVHSSSNLCWLAFPLLYVIIQFADGNPGYPHPKPHYSPQGSQPYLPAPTGKRPSCAGPTDTFCTKVDYYPTEVIEYLVKSYSFDFKTLLQDESTDSMMTSMIISNATVSQPSQHHAVVARPPYYNGPYANGKIEHDHWRSRYAPMPSRRQQSLQSNSRVTRQIENEEKLCPTTSSFITPRTAVNTRGNWMYVVNLDGEDQQNTQLVRTERCATTECSGLCQVPAGFSATCSQQFVQKRLVALNGNGENLYTDTFWFPHCCICQIRSSV</sequence>
<dbReference type="InterPro" id="IPR029034">
    <property type="entry name" value="Cystine-knot_cytokine"/>
</dbReference>
<dbReference type="Pfam" id="PF16077">
    <property type="entry name" value="Spaetzle"/>
    <property type="match status" value="1"/>
</dbReference>
<evidence type="ECO:0000256" key="1">
    <source>
        <dbReference type="ARBA" id="ARBA00011748"/>
    </source>
</evidence>
<evidence type="ECO:0000256" key="6">
    <source>
        <dbReference type="SAM" id="SignalP"/>
    </source>
</evidence>
<dbReference type="GO" id="GO:0021556">
    <property type="term" value="P:central nervous system formation"/>
    <property type="evidence" value="ECO:0000318"/>
    <property type="project" value="GO_Central"/>
</dbReference>
<evidence type="ECO:0000256" key="5">
    <source>
        <dbReference type="SAM" id="MobiDB-lite"/>
    </source>
</evidence>
<dbReference type="FunCoup" id="E9HCI7">
    <property type="interactions" value="75"/>
</dbReference>
<dbReference type="GO" id="GO:0005615">
    <property type="term" value="C:extracellular space"/>
    <property type="evidence" value="ECO:0007669"/>
    <property type="project" value="UniProtKB-ARBA"/>
</dbReference>
<dbReference type="InterPro" id="IPR052444">
    <property type="entry name" value="Spz/Toll_ligand-like"/>
</dbReference>
<protein>
    <recommendedName>
        <fullName evidence="7">Spaetzle domain-containing protein</fullName>
    </recommendedName>
</protein>
<dbReference type="GO" id="GO:0005121">
    <property type="term" value="F:Toll binding"/>
    <property type="evidence" value="ECO:0000318"/>
    <property type="project" value="GO_Central"/>
</dbReference>
<dbReference type="HOGENOM" id="CLU_043206_0_0_1"/>
<gene>
    <name evidence="8" type="ORF">DAPPUDRAFT_309408</name>
</gene>
<organism evidence="8 9">
    <name type="scientific">Daphnia pulex</name>
    <name type="common">Water flea</name>
    <dbReference type="NCBI Taxonomy" id="6669"/>
    <lineage>
        <taxon>Eukaryota</taxon>
        <taxon>Metazoa</taxon>
        <taxon>Ecdysozoa</taxon>
        <taxon>Arthropoda</taxon>
        <taxon>Crustacea</taxon>
        <taxon>Branchiopoda</taxon>
        <taxon>Diplostraca</taxon>
        <taxon>Cladocera</taxon>
        <taxon>Anomopoda</taxon>
        <taxon>Daphniidae</taxon>
        <taxon>Daphnia</taxon>
    </lineage>
</organism>
<accession>E9HCI7</accession>
<dbReference type="eggNOG" id="ENOG502S37H">
    <property type="taxonomic scope" value="Eukaryota"/>
</dbReference>
<evidence type="ECO:0000256" key="3">
    <source>
        <dbReference type="ARBA" id="ARBA00023157"/>
    </source>
</evidence>
<dbReference type="SUPFAM" id="SSF57501">
    <property type="entry name" value="Cystine-knot cytokines"/>
    <property type="match status" value="1"/>
</dbReference>
<evidence type="ECO:0000313" key="8">
    <source>
        <dbReference type="EMBL" id="EFX70522.1"/>
    </source>
</evidence>
<dbReference type="OMA" id="RTERCAT"/>
<feature type="chain" id="PRO_5003238304" description="Spaetzle domain-containing protein" evidence="6">
    <location>
        <begin position="26"/>
        <end position="268"/>
    </location>
</feature>
<dbReference type="Gene3D" id="2.10.90.10">
    <property type="entry name" value="Cystine-knot cytokines"/>
    <property type="match status" value="1"/>
</dbReference>